<keyword evidence="5 10" id="KW-0547">Nucleotide-binding</keyword>
<dbReference type="FunFam" id="3.40.50.1000:FF:000008">
    <property type="entry name" value="Plasma membrane ATPase"/>
    <property type="match status" value="1"/>
</dbReference>
<evidence type="ECO:0000256" key="9">
    <source>
        <dbReference type="ARBA" id="ARBA00023136"/>
    </source>
</evidence>
<dbReference type="SUPFAM" id="SSF81665">
    <property type="entry name" value="Calcium ATPase, transmembrane domain M"/>
    <property type="match status" value="1"/>
</dbReference>
<dbReference type="OrthoDB" id="116380at2759"/>
<keyword evidence="6 10" id="KW-0067">ATP-binding</keyword>
<keyword evidence="8 10" id="KW-1133">Transmembrane helix</keyword>
<dbReference type="InterPro" id="IPR018303">
    <property type="entry name" value="ATPase_P-typ_P_site"/>
</dbReference>
<dbReference type="GO" id="GO:0005524">
    <property type="term" value="F:ATP binding"/>
    <property type="evidence" value="ECO:0007669"/>
    <property type="project" value="UniProtKB-UniRule"/>
</dbReference>
<feature type="transmembrane region" description="Helical" evidence="10">
    <location>
        <begin position="803"/>
        <end position="821"/>
    </location>
</feature>
<comment type="subcellular location">
    <subcellularLocation>
        <location evidence="10">Cell membrane</location>
        <topology evidence="10">Multi-pass membrane protein</topology>
    </subcellularLocation>
    <subcellularLocation>
        <location evidence="2">Membrane</location>
        <topology evidence="2">Multi-pass membrane protein</topology>
    </subcellularLocation>
</comment>
<dbReference type="GO" id="GO:0120029">
    <property type="term" value="P:proton export across plasma membrane"/>
    <property type="evidence" value="ECO:0007669"/>
    <property type="project" value="UniProtKB-UniRule"/>
</dbReference>
<keyword evidence="7 10" id="KW-1278">Translocase</keyword>
<dbReference type="InterPro" id="IPR059000">
    <property type="entry name" value="ATPase_P-type_domA"/>
</dbReference>
<feature type="transmembrane region" description="Helical" evidence="10">
    <location>
        <begin position="740"/>
        <end position="761"/>
    </location>
</feature>
<evidence type="ECO:0000256" key="6">
    <source>
        <dbReference type="ARBA" id="ARBA00022840"/>
    </source>
</evidence>
<dbReference type="FunFam" id="3.40.1110.10:FF:000005">
    <property type="entry name" value="Plasma membrane ATPase"/>
    <property type="match status" value="1"/>
</dbReference>
<dbReference type="GO" id="GO:0016887">
    <property type="term" value="F:ATP hydrolysis activity"/>
    <property type="evidence" value="ECO:0007669"/>
    <property type="project" value="InterPro"/>
</dbReference>
<evidence type="ECO:0000313" key="14">
    <source>
        <dbReference type="Proteomes" id="UP000324767"/>
    </source>
</evidence>
<dbReference type="InterPro" id="IPR006534">
    <property type="entry name" value="P-type_ATPase_IIIA"/>
</dbReference>
<reference evidence="13 14" key="1">
    <citation type="submission" date="2019-09" db="EMBL/GenBank/DDBJ databases">
        <title>The hologenome of the rock-dwelling lichen Lasallia pustulata.</title>
        <authorList>
            <person name="Greshake Tzovaras B."/>
            <person name="Segers F."/>
            <person name="Bicker A."/>
            <person name="Dal Grande F."/>
            <person name="Otte J."/>
            <person name="Hankeln T."/>
            <person name="Schmitt I."/>
            <person name="Ebersberger I."/>
        </authorList>
    </citation>
    <scope>NUCLEOTIDE SEQUENCE [LARGE SCALE GENOMIC DNA]</scope>
    <source>
        <strain evidence="13">A1-1</strain>
    </source>
</reference>
<dbReference type="SFLD" id="SFLDG00002">
    <property type="entry name" value="C1.7:_P-type_atpase_like"/>
    <property type="match status" value="1"/>
</dbReference>
<dbReference type="InterPro" id="IPR044492">
    <property type="entry name" value="P_typ_ATPase_HD_dom"/>
</dbReference>
<evidence type="ECO:0000256" key="5">
    <source>
        <dbReference type="ARBA" id="ARBA00022741"/>
    </source>
</evidence>
<dbReference type="InterPro" id="IPR001757">
    <property type="entry name" value="P_typ_ATPase"/>
</dbReference>
<dbReference type="InterPro" id="IPR004014">
    <property type="entry name" value="ATPase_P-typ_cation-transptr_N"/>
</dbReference>
<feature type="transmembrane region" description="Helical" evidence="10">
    <location>
        <begin position="124"/>
        <end position="143"/>
    </location>
</feature>
<keyword evidence="10" id="KW-0460">Magnesium</keyword>
<dbReference type="Gene3D" id="2.70.150.10">
    <property type="entry name" value="Calcium-transporting ATPase, cytoplasmic transduction domain A"/>
    <property type="match status" value="1"/>
</dbReference>
<evidence type="ECO:0000256" key="1">
    <source>
        <dbReference type="ARBA" id="ARBA00003417"/>
    </source>
</evidence>
<comment type="caution">
    <text evidence="13">The sequence shown here is derived from an EMBL/GenBank/DDBJ whole genome shotgun (WGS) entry which is preliminary data.</text>
</comment>
<dbReference type="Gene3D" id="1.20.1110.10">
    <property type="entry name" value="Calcium-transporting ATPase, transmembrane domain"/>
    <property type="match status" value="1"/>
</dbReference>
<dbReference type="InterPro" id="IPR008250">
    <property type="entry name" value="ATPase_P-typ_transduc_dom_A_sf"/>
</dbReference>
<comment type="catalytic activity">
    <reaction evidence="10">
        <text>ATP + H2O + H(+)(in) = ADP + phosphate + 2 H(+)(out)</text>
        <dbReference type="Rhea" id="RHEA:20852"/>
        <dbReference type="ChEBI" id="CHEBI:15377"/>
        <dbReference type="ChEBI" id="CHEBI:15378"/>
        <dbReference type="ChEBI" id="CHEBI:30616"/>
        <dbReference type="ChEBI" id="CHEBI:43474"/>
        <dbReference type="ChEBI" id="CHEBI:456216"/>
        <dbReference type="EC" id="7.1.2.1"/>
    </reaction>
</comment>
<dbReference type="GO" id="GO:0008553">
    <property type="term" value="F:P-type proton-exporting transporter activity"/>
    <property type="evidence" value="ECO:0007669"/>
    <property type="project" value="UniProtKB-UniRule"/>
</dbReference>
<keyword evidence="4 10" id="KW-0812">Transmembrane</keyword>
<dbReference type="Pfam" id="PF00702">
    <property type="entry name" value="Hydrolase"/>
    <property type="match status" value="1"/>
</dbReference>
<evidence type="ECO:0000256" key="3">
    <source>
        <dbReference type="ARBA" id="ARBA00008804"/>
    </source>
</evidence>
<feature type="transmembrane region" description="Helical" evidence="10">
    <location>
        <begin position="767"/>
        <end position="791"/>
    </location>
</feature>
<dbReference type="InterPro" id="IPR023299">
    <property type="entry name" value="ATPase_P-typ_cyto_dom_N"/>
</dbReference>
<dbReference type="EMBL" id="VXIT01000004">
    <property type="protein sequence ID" value="KAA6413596.1"/>
    <property type="molecule type" value="Genomic_DNA"/>
</dbReference>
<feature type="transmembrane region" description="Helical" evidence="10">
    <location>
        <begin position="336"/>
        <end position="358"/>
    </location>
</feature>
<evidence type="ECO:0000256" key="4">
    <source>
        <dbReference type="ARBA" id="ARBA00022692"/>
    </source>
</evidence>
<protein>
    <recommendedName>
        <fullName evidence="10">Plasma membrane ATPase</fullName>
        <ecNumber evidence="10">7.1.2.1</ecNumber>
    </recommendedName>
</protein>
<evidence type="ECO:0000256" key="11">
    <source>
        <dbReference type="SAM" id="MobiDB-lite"/>
    </source>
</evidence>
<feature type="domain" description="Cation-transporting P-type ATPase N-terminal" evidence="12">
    <location>
        <begin position="79"/>
        <end position="148"/>
    </location>
</feature>
<name>A0A5M8PW17_9LECA</name>
<dbReference type="Gene3D" id="3.40.50.1000">
    <property type="entry name" value="HAD superfamily/HAD-like"/>
    <property type="match status" value="1"/>
</dbReference>
<keyword evidence="10" id="KW-0375">Hydrogen ion transport</keyword>
<dbReference type="InterPro" id="IPR023298">
    <property type="entry name" value="ATPase_P-typ_TM_dom_sf"/>
</dbReference>
<evidence type="ECO:0000259" key="12">
    <source>
        <dbReference type="SMART" id="SM00831"/>
    </source>
</evidence>
<feature type="region of interest" description="Disordered" evidence="11">
    <location>
        <begin position="1"/>
        <end position="24"/>
    </location>
</feature>
<dbReference type="SFLD" id="SFLDF00027">
    <property type="entry name" value="p-type_atpase"/>
    <property type="match status" value="1"/>
</dbReference>
<feature type="transmembrane region" description="Helical" evidence="10">
    <location>
        <begin position="909"/>
        <end position="936"/>
    </location>
</feature>
<dbReference type="Pfam" id="PF00690">
    <property type="entry name" value="Cation_ATPase_N"/>
    <property type="match status" value="1"/>
</dbReference>
<dbReference type="PRINTS" id="PR00120">
    <property type="entry name" value="HATPASE"/>
</dbReference>
<feature type="compositionally biased region" description="Basic and acidic residues" evidence="11">
    <location>
        <begin position="240"/>
        <end position="255"/>
    </location>
</feature>
<dbReference type="PRINTS" id="PR00119">
    <property type="entry name" value="CATATPASE"/>
</dbReference>
<dbReference type="GO" id="GO:0005886">
    <property type="term" value="C:plasma membrane"/>
    <property type="evidence" value="ECO:0007669"/>
    <property type="project" value="UniProtKB-SubCell"/>
</dbReference>
<dbReference type="AlphaFoldDB" id="A0A5M8PW17"/>
<dbReference type="Pfam" id="PF00122">
    <property type="entry name" value="E1-E2_ATPase"/>
    <property type="match status" value="2"/>
</dbReference>
<accession>A0A5M8PW17</accession>
<dbReference type="Proteomes" id="UP000324767">
    <property type="component" value="Unassembled WGS sequence"/>
</dbReference>
<comment type="similarity">
    <text evidence="3 10">Belongs to the cation transport ATPase (P-type) (TC 3.A.3) family. Type IIIA subfamily.</text>
</comment>
<feature type="transmembrane region" description="Helical" evidence="10">
    <location>
        <begin position="869"/>
        <end position="889"/>
    </location>
</feature>
<sequence>MPEKGTHPDLENGDANKETGFDTEQLEKLDEYAALVRYISTYRDGRRKSIASAPDDELPEKKKKWWAPWTWFAKAEDAAEFILPDDWIETDIHKGLSSGEIEGRRRRTGWNELTTEKENMLVKFLTYFTGPILYVMEIAVLLAAGLREWIDFGVIIGILMLNATVGWYQEKQAADVVASLKGDIAMKARVVRDGQEMDIKARELVPGDIIIVEEGSVIPADANLICDYDNPEAFAAYQEMQRDHQEETTKEKTEHGEDDDEDKDAHKGTSLVAADQSAITGESLAVDKFMGDTVYYTTGCKRGKAFGVVTASARYSFVGRTASLVQGAKDQGHFKAIMNSIGTALLVVVVGWILIAWIGGFFHHLKIATPEGHSQNLLTYALILLVVGVPVGLPVVTTTTLAVGAAYLAKEKAIVQKLTAIESLAGVDVLCSDKTGTLTANQLSIREPYVAEGEDVNWMLAVAALASSHNIKSLDPIDKVTVLTLKRYPKAREILEEGWKTEKFTPFDPVSKRITSVCMCNGTRYTCAKGAPKAILNLTNCSKETSDHFKAKATEFARRGFRSLGVAVKKNDEDWILLGMLPMFDPPREDTASTIAEAQTLGLSVKMLTGDAIAIAKETCKMLALGTKVYNSERLLKGGLSGTTQHDLVERADGFAEVFPEHKYQVVEMFQQRGHLTAMTGDGVNDAPSLKKSDCGIAVEGASEAAQAAADIVFLAPGLSTIVSAIKIARQIFQRMKAYIQYRIALCLHLEIYLVTSMVIINETVRVDLIVFLALFADLATIAVAYDNAHYEARPVEWQLPKIWIISIILGILLALGTWVIRGSMYLPNGGIVENYGSVQEILFLEISLTENWLIFVTRGSKTWPSWQLVAAIFGVDVLSTLFCIFGWISGAGQLDDPRDRWVQRQDGWTSVVTVVVIWCYSIGVTIVIAIVYYILNRIPWLDNLGRASRSRSDTNMENIIGHLSKLAVEHERDDHGVDRYHLAPKATDADEDD</sequence>
<comment type="function">
    <text evidence="1">The plasma membrane ATPase of plants and fungi is a hydrogen ion pump. The proton gradient it generates drives the active transport of nutrients by H(+)-symport. The resulting external acidification and/or internal alkinization may mediate growth responses.</text>
</comment>
<dbReference type="SUPFAM" id="SSF81653">
    <property type="entry name" value="Calcium ATPase, transduction domain A"/>
    <property type="match status" value="2"/>
</dbReference>
<keyword evidence="10" id="KW-0813">Transport</keyword>
<keyword evidence="9 10" id="KW-0472">Membrane</keyword>
<dbReference type="NCBIfam" id="TIGR01647">
    <property type="entry name" value="ATPase-IIIA_H"/>
    <property type="match status" value="1"/>
</dbReference>
<dbReference type="InterPro" id="IPR023214">
    <property type="entry name" value="HAD_sf"/>
</dbReference>
<proteinExistence type="inferred from homology"/>
<evidence type="ECO:0000313" key="13">
    <source>
        <dbReference type="EMBL" id="KAA6413596.1"/>
    </source>
</evidence>
<dbReference type="Gene3D" id="3.40.1110.10">
    <property type="entry name" value="Calcium-transporting ATPase, cytoplasmic domain N"/>
    <property type="match status" value="1"/>
</dbReference>
<dbReference type="InterPro" id="IPR036412">
    <property type="entry name" value="HAD-like_sf"/>
</dbReference>
<dbReference type="SMART" id="SM00831">
    <property type="entry name" value="Cation_ATPase_N"/>
    <property type="match status" value="1"/>
</dbReference>
<dbReference type="PROSITE" id="PS00154">
    <property type="entry name" value="ATPASE_E1_E2"/>
    <property type="match status" value="1"/>
</dbReference>
<feature type="transmembrane region" description="Helical" evidence="10">
    <location>
        <begin position="378"/>
        <end position="408"/>
    </location>
</feature>
<feature type="region of interest" description="Disordered" evidence="11">
    <location>
        <begin position="239"/>
        <end position="268"/>
    </location>
</feature>
<dbReference type="SUPFAM" id="SSF56784">
    <property type="entry name" value="HAD-like"/>
    <property type="match status" value="1"/>
</dbReference>
<dbReference type="NCBIfam" id="TIGR01494">
    <property type="entry name" value="ATPase_P-type"/>
    <property type="match status" value="2"/>
</dbReference>
<gene>
    <name evidence="13" type="ORF">FRX48_03342</name>
</gene>
<evidence type="ECO:0000256" key="7">
    <source>
        <dbReference type="ARBA" id="ARBA00022967"/>
    </source>
</evidence>
<evidence type="ECO:0000256" key="8">
    <source>
        <dbReference type="ARBA" id="ARBA00022989"/>
    </source>
</evidence>
<keyword evidence="10" id="KW-0406">Ion transport</keyword>
<organism evidence="13 14">
    <name type="scientific">Lasallia pustulata</name>
    <dbReference type="NCBI Taxonomy" id="136370"/>
    <lineage>
        <taxon>Eukaryota</taxon>
        <taxon>Fungi</taxon>
        <taxon>Dikarya</taxon>
        <taxon>Ascomycota</taxon>
        <taxon>Pezizomycotina</taxon>
        <taxon>Lecanoromycetes</taxon>
        <taxon>OSLEUM clade</taxon>
        <taxon>Umbilicariomycetidae</taxon>
        <taxon>Umbilicariales</taxon>
        <taxon>Umbilicariaceae</taxon>
        <taxon>Lasallia</taxon>
    </lineage>
</organism>
<dbReference type="PANTHER" id="PTHR42861">
    <property type="entry name" value="CALCIUM-TRANSPORTING ATPASE"/>
    <property type="match status" value="1"/>
</dbReference>
<evidence type="ECO:0000256" key="2">
    <source>
        <dbReference type="ARBA" id="ARBA00004141"/>
    </source>
</evidence>
<dbReference type="SFLD" id="SFLDS00003">
    <property type="entry name" value="Haloacid_Dehalogenase"/>
    <property type="match status" value="1"/>
</dbReference>
<evidence type="ECO:0000256" key="10">
    <source>
        <dbReference type="RuleBase" id="RU362083"/>
    </source>
</evidence>
<feature type="transmembrane region" description="Helical" evidence="10">
    <location>
        <begin position="149"/>
        <end position="168"/>
    </location>
</feature>
<dbReference type="EC" id="7.1.2.1" evidence="10"/>